<dbReference type="Pfam" id="PF10502">
    <property type="entry name" value="Peptidase_S26"/>
    <property type="match status" value="1"/>
</dbReference>
<keyword evidence="3" id="KW-0472">Membrane</keyword>
<dbReference type="GO" id="GO:0004252">
    <property type="term" value="F:serine-type endopeptidase activity"/>
    <property type="evidence" value="ECO:0007669"/>
    <property type="project" value="InterPro"/>
</dbReference>
<evidence type="ECO:0000256" key="2">
    <source>
        <dbReference type="ARBA" id="ARBA00019232"/>
    </source>
</evidence>
<dbReference type="InterPro" id="IPR019533">
    <property type="entry name" value="Peptidase_S26"/>
</dbReference>
<reference evidence="5" key="2">
    <citation type="journal article" date="2021" name="PeerJ">
        <title>A comparison of fourteen fully characterized mammalian-associated Campylobacter fetus isolates suggests that loss of defense mechanisms contribute to high genomic plasticity and subspecies evolution.</title>
        <authorList>
            <person name="Nadin-Davis S.A."/>
            <person name="Chmara J."/>
            <person name="Carrillo C.D."/>
            <person name="Amoako K."/>
            <person name="Goji N."/>
            <person name="Duceppe M.O."/>
            <person name="Devenish J."/>
        </authorList>
    </citation>
    <scope>NUCLEOTIDE SEQUENCE</scope>
    <source>
        <plasmid evidence="5">pCFF_09A980_P1</plasmid>
    </source>
</reference>
<dbReference type="SUPFAM" id="SSF51306">
    <property type="entry name" value="LexA/Signal peptidase"/>
    <property type="match status" value="1"/>
</dbReference>
<sequence>MSVFFNNIKHFFITIILFILIGVFIFYTFDLKFNITSSMPLGIYQIQNTTPKKGDLVIFKLSQNNKILLKRVVAANGDFVKVDKNGVFINENLVTNSNIFKFDTKGNPLKNANINTNLQQNEIFVMGDHEKSFDSRYFGIINTNDIKIQKVREIFTWNNNG</sequence>
<dbReference type="Gene3D" id="2.10.109.10">
    <property type="entry name" value="Umud Fragment, subunit A"/>
    <property type="match status" value="1"/>
</dbReference>
<dbReference type="RefSeq" id="WP_181913242.1">
    <property type="nucleotide sequence ID" value="NZ_CP059446.1"/>
</dbReference>
<comment type="subcellular location">
    <subcellularLocation>
        <location evidence="3">Membrane</location>
        <topology evidence="3">Single-pass type II membrane protein</topology>
    </subcellularLocation>
</comment>
<name>A0A7D7PTW2_CAMFE</name>
<keyword evidence="3" id="KW-1133">Transmembrane helix</keyword>
<evidence type="ECO:0000259" key="4">
    <source>
        <dbReference type="Pfam" id="PF10502"/>
    </source>
</evidence>
<dbReference type="EC" id="3.4.21.89" evidence="3"/>
<reference evidence="5" key="1">
    <citation type="submission" date="2020-03" db="EMBL/GenBank/DDBJ databases">
        <authorList>
            <person name="Nadin-Davis S."/>
            <person name="Chmara J.T."/>
            <person name="Carillo C."/>
            <person name="Amoako K."/>
            <person name="Goji N."/>
            <person name="Duceppe M.-O."/>
            <person name="Devenish J."/>
        </authorList>
    </citation>
    <scope>NUCLEOTIDE SEQUENCE [LARGE SCALE GENOMIC DNA]</scope>
    <source>
        <plasmid evidence="5">pCFF_09A980_P1</plasmid>
    </source>
</reference>
<evidence type="ECO:0000256" key="3">
    <source>
        <dbReference type="RuleBase" id="RU362042"/>
    </source>
</evidence>
<organism evidence="5">
    <name type="scientific">Campylobacter fetus</name>
    <dbReference type="NCBI Taxonomy" id="196"/>
    <lineage>
        <taxon>Bacteria</taxon>
        <taxon>Pseudomonadati</taxon>
        <taxon>Campylobacterota</taxon>
        <taxon>Epsilonproteobacteria</taxon>
        <taxon>Campylobacterales</taxon>
        <taxon>Campylobacteraceae</taxon>
        <taxon>Campylobacter</taxon>
    </lineage>
</organism>
<protein>
    <recommendedName>
        <fullName evidence="2 3">Signal peptidase I</fullName>
        <ecNumber evidence="3">3.4.21.89</ecNumber>
    </recommendedName>
</protein>
<dbReference type="GO" id="GO:0006465">
    <property type="term" value="P:signal peptide processing"/>
    <property type="evidence" value="ECO:0007669"/>
    <property type="project" value="InterPro"/>
</dbReference>
<dbReference type="GO" id="GO:0016020">
    <property type="term" value="C:membrane"/>
    <property type="evidence" value="ECO:0007669"/>
    <property type="project" value="UniProtKB-SubCell"/>
</dbReference>
<dbReference type="AlphaFoldDB" id="A0A7D7PTW2"/>
<dbReference type="InterPro" id="IPR036286">
    <property type="entry name" value="LexA/Signal_pep-like_sf"/>
</dbReference>
<evidence type="ECO:0000313" key="5">
    <source>
        <dbReference type="EMBL" id="QMS69485.1"/>
    </source>
</evidence>
<dbReference type="NCBIfam" id="TIGR02227">
    <property type="entry name" value="sigpep_I_bact"/>
    <property type="match status" value="1"/>
</dbReference>
<gene>
    <name evidence="5" type="primary">lepB</name>
    <name evidence="5" type="ORF">GZ984_009360</name>
</gene>
<evidence type="ECO:0000256" key="1">
    <source>
        <dbReference type="ARBA" id="ARBA00009370"/>
    </source>
</evidence>
<geneLocation type="plasmid" evidence="5">
    <name>pCFF_09A980_P1</name>
</geneLocation>
<dbReference type="InterPro" id="IPR000223">
    <property type="entry name" value="Pept_S26A_signal_pept_1"/>
</dbReference>
<keyword evidence="3" id="KW-0645">Protease</keyword>
<dbReference type="PANTHER" id="PTHR43390">
    <property type="entry name" value="SIGNAL PEPTIDASE I"/>
    <property type="match status" value="1"/>
</dbReference>
<keyword evidence="5" id="KW-0614">Plasmid</keyword>
<accession>A0A7D7PTW2</accession>
<feature type="transmembrane region" description="Helical" evidence="3">
    <location>
        <begin position="12"/>
        <end position="29"/>
    </location>
</feature>
<comment type="similarity">
    <text evidence="1 3">Belongs to the peptidase S26 family.</text>
</comment>
<keyword evidence="3 5" id="KW-0378">Hydrolase</keyword>
<dbReference type="GO" id="GO:0009003">
    <property type="term" value="F:signal peptidase activity"/>
    <property type="evidence" value="ECO:0007669"/>
    <property type="project" value="UniProtKB-EC"/>
</dbReference>
<comment type="catalytic activity">
    <reaction evidence="3">
        <text>Cleavage of hydrophobic, N-terminal signal or leader sequences from secreted and periplasmic proteins.</text>
        <dbReference type="EC" id="3.4.21.89"/>
    </reaction>
</comment>
<dbReference type="PANTHER" id="PTHR43390:SF1">
    <property type="entry name" value="CHLOROPLAST PROCESSING PEPTIDASE"/>
    <property type="match status" value="1"/>
</dbReference>
<feature type="domain" description="Peptidase S26" evidence="4">
    <location>
        <begin position="7"/>
        <end position="146"/>
    </location>
</feature>
<keyword evidence="3" id="KW-0812">Transmembrane</keyword>
<proteinExistence type="inferred from homology"/>
<dbReference type="EMBL" id="CP059446">
    <property type="protein sequence ID" value="QMS69485.1"/>
    <property type="molecule type" value="Genomic_DNA"/>
</dbReference>